<name>A0A699IZ37_TANCI</name>
<dbReference type="Gene3D" id="1.20.1280.50">
    <property type="match status" value="1"/>
</dbReference>
<dbReference type="InterPro" id="IPR001810">
    <property type="entry name" value="F-box_dom"/>
</dbReference>
<gene>
    <name evidence="2" type="ORF">Tci_570194</name>
</gene>
<feature type="non-terminal residue" evidence="2">
    <location>
        <position position="116"/>
    </location>
</feature>
<dbReference type="PANTHER" id="PTHR31672">
    <property type="entry name" value="BNACNNG10540D PROTEIN"/>
    <property type="match status" value="1"/>
</dbReference>
<dbReference type="InterPro" id="IPR036047">
    <property type="entry name" value="F-box-like_dom_sf"/>
</dbReference>
<dbReference type="PANTHER" id="PTHR31672:SF10">
    <property type="entry name" value="F-BOX DOMAIN-CONTAINING PROTEIN"/>
    <property type="match status" value="1"/>
</dbReference>
<evidence type="ECO:0000259" key="1">
    <source>
        <dbReference type="PROSITE" id="PS50181"/>
    </source>
</evidence>
<dbReference type="SMART" id="SM00256">
    <property type="entry name" value="FBOX"/>
    <property type="match status" value="1"/>
</dbReference>
<accession>A0A699IZ37</accession>
<protein>
    <recommendedName>
        <fullName evidence="1">F-box domain-containing protein</fullName>
    </recommendedName>
</protein>
<dbReference type="EMBL" id="BKCJ010351091">
    <property type="protein sequence ID" value="GEZ98221.1"/>
    <property type="molecule type" value="Genomic_DNA"/>
</dbReference>
<dbReference type="PROSITE" id="PS50181">
    <property type="entry name" value="FBOX"/>
    <property type="match status" value="1"/>
</dbReference>
<evidence type="ECO:0000313" key="2">
    <source>
        <dbReference type="EMBL" id="GEZ98221.1"/>
    </source>
</evidence>
<dbReference type="Pfam" id="PF00646">
    <property type="entry name" value="F-box"/>
    <property type="match status" value="1"/>
</dbReference>
<dbReference type="SUPFAM" id="SSF81383">
    <property type="entry name" value="F-box domain"/>
    <property type="match status" value="1"/>
</dbReference>
<dbReference type="InterPro" id="IPR050796">
    <property type="entry name" value="SCF_F-box_component"/>
</dbReference>
<comment type="caution">
    <text evidence="2">The sequence shown here is derived from an EMBL/GenBank/DDBJ whole genome shotgun (WGS) entry which is preliminary data.</text>
</comment>
<feature type="domain" description="F-box" evidence="1">
    <location>
        <begin position="1"/>
        <end position="46"/>
    </location>
</feature>
<sequence>MADRYIPFEIQAEIMKRLPVKILIRFTSVSKPWNSLIRSSKFIRDCHAIPHRLLIRYFSQGVNNLMEEKYVSIVDDDSFHKQKLPMIIPMSVKRIYSPMIVCSSHGLFCFHDSFSP</sequence>
<dbReference type="AlphaFoldDB" id="A0A699IZ37"/>
<proteinExistence type="predicted"/>
<reference evidence="2" key="1">
    <citation type="journal article" date="2019" name="Sci. Rep.">
        <title>Draft genome of Tanacetum cinerariifolium, the natural source of mosquito coil.</title>
        <authorList>
            <person name="Yamashiro T."/>
            <person name="Shiraishi A."/>
            <person name="Satake H."/>
            <person name="Nakayama K."/>
        </authorList>
    </citation>
    <scope>NUCLEOTIDE SEQUENCE</scope>
</reference>
<organism evidence="2">
    <name type="scientific">Tanacetum cinerariifolium</name>
    <name type="common">Dalmatian daisy</name>
    <name type="synonym">Chrysanthemum cinerariifolium</name>
    <dbReference type="NCBI Taxonomy" id="118510"/>
    <lineage>
        <taxon>Eukaryota</taxon>
        <taxon>Viridiplantae</taxon>
        <taxon>Streptophyta</taxon>
        <taxon>Embryophyta</taxon>
        <taxon>Tracheophyta</taxon>
        <taxon>Spermatophyta</taxon>
        <taxon>Magnoliopsida</taxon>
        <taxon>eudicotyledons</taxon>
        <taxon>Gunneridae</taxon>
        <taxon>Pentapetalae</taxon>
        <taxon>asterids</taxon>
        <taxon>campanulids</taxon>
        <taxon>Asterales</taxon>
        <taxon>Asteraceae</taxon>
        <taxon>Asteroideae</taxon>
        <taxon>Anthemideae</taxon>
        <taxon>Anthemidinae</taxon>
        <taxon>Tanacetum</taxon>
    </lineage>
</organism>